<sequence length="243" mass="26171">MAATKPNLKITVTSDLACPWCYVGLRRLDKALARMPEVKADKEWHAFLLDWGAHASGLPIQEALAKKFGSQGEQIMQRIFNAGRPDGADFANWKWRANTVKGHMLVALARRYGKSHEANELLFLKSYETGENISDTDVILDVGRQLGLPEEELQASFGSGGLDEGLLKEVQQSDTFAKQELRVSGVPYFRISCNGGKAIALSGAQPPEAFQEAIQRVLKEAGHADASDGTPNAGGASTGAGCA</sequence>
<dbReference type="Pfam" id="PF01323">
    <property type="entry name" value="DSBA"/>
    <property type="match status" value="1"/>
</dbReference>
<dbReference type="AlphaFoldDB" id="A0A9D4TY49"/>
<feature type="domain" description="DSBA-like thioredoxin" evidence="2">
    <location>
        <begin position="10"/>
        <end position="215"/>
    </location>
</feature>
<evidence type="ECO:0000256" key="1">
    <source>
        <dbReference type="SAM" id="MobiDB-lite"/>
    </source>
</evidence>
<name>A0A9D4TY49_CHLVU</name>
<evidence type="ECO:0000313" key="4">
    <source>
        <dbReference type="Proteomes" id="UP001055712"/>
    </source>
</evidence>
<dbReference type="Gene3D" id="3.40.30.10">
    <property type="entry name" value="Glutaredoxin"/>
    <property type="match status" value="1"/>
</dbReference>
<dbReference type="InterPro" id="IPR001853">
    <property type="entry name" value="DSBA-like_thioredoxin_dom"/>
</dbReference>
<reference evidence="3" key="1">
    <citation type="journal article" date="2019" name="Plant J.">
        <title>Chlorella vulgaris genome assembly and annotation reveals the molecular basis for metabolic acclimation to high light conditions.</title>
        <authorList>
            <person name="Cecchin M."/>
            <person name="Marcolungo L."/>
            <person name="Rossato M."/>
            <person name="Girolomoni L."/>
            <person name="Cosentino E."/>
            <person name="Cuine S."/>
            <person name="Li-Beisson Y."/>
            <person name="Delledonne M."/>
            <person name="Ballottari M."/>
        </authorList>
    </citation>
    <scope>NUCLEOTIDE SEQUENCE</scope>
    <source>
        <strain evidence="3">211/11P</strain>
    </source>
</reference>
<evidence type="ECO:0000259" key="2">
    <source>
        <dbReference type="Pfam" id="PF01323"/>
    </source>
</evidence>
<gene>
    <name evidence="3" type="ORF">D9Q98_006147</name>
</gene>
<dbReference type="CDD" id="cd03024">
    <property type="entry name" value="DsbA_FrnE"/>
    <property type="match status" value="1"/>
</dbReference>
<dbReference type="GO" id="GO:0016491">
    <property type="term" value="F:oxidoreductase activity"/>
    <property type="evidence" value="ECO:0007669"/>
    <property type="project" value="InterPro"/>
</dbReference>
<feature type="region of interest" description="Disordered" evidence="1">
    <location>
        <begin position="221"/>
        <end position="243"/>
    </location>
</feature>
<comment type="caution">
    <text evidence="3">The sequence shown here is derived from an EMBL/GenBank/DDBJ whole genome shotgun (WGS) entry which is preliminary data.</text>
</comment>
<proteinExistence type="predicted"/>
<reference evidence="3" key="2">
    <citation type="submission" date="2020-11" db="EMBL/GenBank/DDBJ databases">
        <authorList>
            <person name="Cecchin M."/>
            <person name="Marcolungo L."/>
            <person name="Rossato M."/>
            <person name="Girolomoni L."/>
            <person name="Cosentino E."/>
            <person name="Cuine S."/>
            <person name="Li-Beisson Y."/>
            <person name="Delledonne M."/>
            <person name="Ballottari M."/>
        </authorList>
    </citation>
    <scope>NUCLEOTIDE SEQUENCE</scope>
    <source>
        <strain evidence="3">211/11P</strain>
        <tissue evidence="3">Whole cell</tissue>
    </source>
</reference>
<dbReference type="OrthoDB" id="1930760at2759"/>
<evidence type="ECO:0000313" key="3">
    <source>
        <dbReference type="EMBL" id="KAI3436732.1"/>
    </source>
</evidence>
<dbReference type="Proteomes" id="UP001055712">
    <property type="component" value="Unassembled WGS sequence"/>
</dbReference>
<accession>A0A9D4TY49</accession>
<dbReference type="EMBL" id="SIDB01000002">
    <property type="protein sequence ID" value="KAI3436732.1"/>
    <property type="molecule type" value="Genomic_DNA"/>
</dbReference>
<keyword evidence="4" id="KW-1185">Reference proteome</keyword>
<organism evidence="3 4">
    <name type="scientific">Chlorella vulgaris</name>
    <name type="common">Green alga</name>
    <dbReference type="NCBI Taxonomy" id="3077"/>
    <lineage>
        <taxon>Eukaryota</taxon>
        <taxon>Viridiplantae</taxon>
        <taxon>Chlorophyta</taxon>
        <taxon>core chlorophytes</taxon>
        <taxon>Trebouxiophyceae</taxon>
        <taxon>Chlorellales</taxon>
        <taxon>Chlorellaceae</taxon>
        <taxon>Chlorella clade</taxon>
        <taxon>Chlorella</taxon>
    </lineage>
</organism>
<dbReference type="PANTHER" id="PTHR13887:SF41">
    <property type="entry name" value="THIOREDOXIN SUPERFAMILY PROTEIN"/>
    <property type="match status" value="1"/>
</dbReference>
<dbReference type="SUPFAM" id="SSF52833">
    <property type="entry name" value="Thioredoxin-like"/>
    <property type="match status" value="1"/>
</dbReference>
<dbReference type="InterPro" id="IPR036249">
    <property type="entry name" value="Thioredoxin-like_sf"/>
</dbReference>
<dbReference type="PANTHER" id="PTHR13887">
    <property type="entry name" value="GLUTATHIONE S-TRANSFERASE KAPPA"/>
    <property type="match status" value="1"/>
</dbReference>
<protein>
    <recommendedName>
        <fullName evidence="2">DSBA-like thioredoxin domain-containing protein</fullName>
    </recommendedName>
</protein>